<dbReference type="eggNOG" id="KOG3710">
    <property type="taxonomic scope" value="Eukaryota"/>
</dbReference>
<evidence type="ECO:0000256" key="2">
    <source>
        <dbReference type="ARBA" id="ARBA00022723"/>
    </source>
</evidence>
<dbReference type="GO" id="GO:0071456">
    <property type="term" value="P:cellular response to hypoxia"/>
    <property type="evidence" value="ECO:0000318"/>
    <property type="project" value="GO_Central"/>
</dbReference>
<dbReference type="InterPro" id="IPR005123">
    <property type="entry name" value="Oxoglu/Fe-dep_dioxygenase_dom"/>
</dbReference>
<keyword evidence="11" id="KW-1185">Reference proteome</keyword>
<dbReference type="AlphaFoldDB" id="A7SAI3"/>
<evidence type="ECO:0000256" key="5">
    <source>
        <dbReference type="ARBA" id="ARBA00023002"/>
    </source>
</evidence>
<dbReference type="Gene3D" id="2.60.120.620">
    <property type="entry name" value="q2cbj1_9rhob like domain"/>
    <property type="match status" value="1"/>
</dbReference>
<keyword evidence="4" id="KW-0223">Dioxygenase</keyword>
<dbReference type="InParanoid" id="A7SAI3"/>
<dbReference type="GO" id="GO:0031543">
    <property type="term" value="F:peptidyl-proline dioxygenase activity"/>
    <property type="evidence" value="ECO:0000318"/>
    <property type="project" value="GO_Central"/>
</dbReference>
<dbReference type="PROSITE" id="PS51471">
    <property type="entry name" value="FE2OG_OXY"/>
    <property type="match status" value="1"/>
</dbReference>
<keyword evidence="5" id="KW-0560">Oxidoreductase</keyword>
<reference evidence="10 11" key="1">
    <citation type="journal article" date="2007" name="Science">
        <title>Sea anemone genome reveals ancestral eumetazoan gene repertoire and genomic organization.</title>
        <authorList>
            <person name="Putnam N.H."/>
            <person name="Srivastava M."/>
            <person name="Hellsten U."/>
            <person name="Dirks B."/>
            <person name="Chapman J."/>
            <person name="Salamov A."/>
            <person name="Terry A."/>
            <person name="Shapiro H."/>
            <person name="Lindquist E."/>
            <person name="Kapitonov V.V."/>
            <person name="Jurka J."/>
            <person name="Genikhovich G."/>
            <person name="Grigoriev I.V."/>
            <person name="Lucas S.M."/>
            <person name="Steele R.E."/>
            <person name="Finnerty J.R."/>
            <person name="Technau U."/>
            <person name="Martindale M.Q."/>
            <person name="Rokhsar D.S."/>
        </authorList>
    </citation>
    <scope>NUCLEOTIDE SEQUENCE [LARGE SCALE GENOMIC DNA]</scope>
    <source>
        <strain evidence="11">CH2 X CH6</strain>
    </source>
</reference>
<evidence type="ECO:0000313" key="11">
    <source>
        <dbReference type="Proteomes" id="UP000001593"/>
    </source>
</evidence>
<organism evidence="10 11">
    <name type="scientific">Nematostella vectensis</name>
    <name type="common">Starlet sea anemone</name>
    <dbReference type="NCBI Taxonomy" id="45351"/>
    <lineage>
        <taxon>Eukaryota</taxon>
        <taxon>Metazoa</taxon>
        <taxon>Cnidaria</taxon>
        <taxon>Anthozoa</taxon>
        <taxon>Hexacorallia</taxon>
        <taxon>Actiniaria</taxon>
        <taxon>Edwardsiidae</taxon>
        <taxon>Nematostella</taxon>
    </lineage>
</organism>
<feature type="non-terminal residue" evidence="10">
    <location>
        <position position="234"/>
    </location>
</feature>
<keyword evidence="6" id="KW-0408">Iron</keyword>
<accession>A7SAI3</accession>
<evidence type="ECO:0000256" key="4">
    <source>
        <dbReference type="ARBA" id="ARBA00022964"/>
    </source>
</evidence>
<dbReference type="GO" id="GO:0160082">
    <property type="term" value="F:hypoxia-inducible factor-proline dioxygenase activity"/>
    <property type="evidence" value="ECO:0007669"/>
    <property type="project" value="UniProtKB-EC"/>
</dbReference>
<keyword evidence="3" id="KW-0847">Vitamin C</keyword>
<proteinExistence type="predicted"/>
<protein>
    <recommendedName>
        <fullName evidence="7">hypoxia-inducible factor-proline dioxygenase</fullName>
        <ecNumber evidence="7">1.14.11.29</ecNumber>
    </recommendedName>
</protein>
<sequence length="234" mass="26422">MSKNSETLANFVVEELTKSNFCVIDGLLTKNTAKEILTEVKLLYESGIFQDGQLSGGLTASEKSEKYTEKKIRSDKLTWIEGNEEGASHIGDLLLKYDSLVSSCSRRIGYDIQGRTKAMVACYPGGGTGYKRHVDNPDGDGRCLTVIFYLNENWCTKDGGVLRIYQDDDNSHIDVEPLFNRVLLFWSDRRNPHEVLPSYAPRFAVTVWYFDQEERRMAKEKHKGVGEFGVAVAM</sequence>
<dbReference type="OMA" id="VKQMHYS"/>
<dbReference type="PANTHER" id="PTHR12907">
    <property type="entry name" value="EGL NINE HOMOLOG-RELATED"/>
    <property type="match status" value="1"/>
</dbReference>
<evidence type="ECO:0000256" key="1">
    <source>
        <dbReference type="ARBA" id="ARBA00001961"/>
    </source>
</evidence>
<dbReference type="InterPro" id="IPR006620">
    <property type="entry name" value="Pro_4_hyd_alph"/>
</dbReference>
<feature type="domain" description="Fe2OG dioxygenase" evidence="9">
    <location>
        <begin position="114"/>
        <end position="211"/>
    </location>
</feature>
<dbReference type="OrthoDB" id="5952526at2759"/>
<dbReference type="Pfam" id="PF13640">
    <property type="entry name" value="2OG-FeII_Oxy_3"/>
    <property type="match status" value="1"/>
</dbReference>
<dbReference type="SMART" id="SM00702">
    <property type="entry name" value="P4Hc"/>
    <property type="match status" value="1"/>
</dbReference>
<dbReference type="HOGENOM" id="CLU_022206_0_1_1"/>
<comment type="cofactor">
    <cofactor evidence="1">
        <name>L-ascorbate</name>
        <dbReference type="ChEBI" id="CHEBI:38290"/>
    </cofactor>
</comment>
<dbReference type="EMBL" id="DS469609">
    <property type="protein sequence ID" value="EDO39282.1"/>
    <property type="molecule type" value="Genomic_DNA"/>
</dbReference>
<dbReference type="KEGG" id="nve:5510926"/>
<dbReference type="GO" id="GO:0008198">
    <property type="term" value="F:ferrous iron binding"/>
    <property type="evidence" value="ECO:0000318"/>
    <property type="project" value="GO_Central"/>
</dbReference>
<dbReference type="Proteomes" id="UP000001593">
    <property type="component" value="Unassembled WGS sequence"/>
</dbReference>
<keyword evidence="2" id="KW-0479">Metal-binding</keyword>
<dbReference type="EC" id="1.14.11.29" evidence="7"/>
<dbReference type="GO" id="GO:0031418">
    <property type="term" value="F:L-ascorbic acid binding"/>
    <property type="evidence" value="ECO:0007669"/>
    <property type="project" value="UniProtKB-KW"/>
</dbReference>
<evidence type="ECO:0000259" key="9">
    <source>
        <dbReference type="PROSITE" id="PS51471"/>
    </source>
</evidence>
<dbReference type="PANTHER" id="PTHR12907:SF26">
    <property type="entry name" value="HIF PROLYL HYDROXYLASE, ISOFORM C"/>
    <property type="match status" value="1"/>
</dbReference>
<dbReference type="InterPro" id="IPR044862">
    <property type="entry name" value="Pro_4_hyd_alph_FE2OG_OXY"/>
</dbReference>
<dbReference type="InterPro" id="IPR051559">
    <property type="entry name" value="HIF_prolyl_hydroxylases"/>
</dbReference>
<dbReference type="PhylomeDB" id="A7SAI3"/>
<evidence type="ECO:0000256" key="6">
    <source>
        <dbReference type="ARBA" id="ARBA00023004"/>
    </source>
</evidence>
<name>A7SAI3_NEMVE</name>
<evidence type="ECO:0000256" key="7">
    <source>
        <dbReference type="ARBA" id="ARBA00039004"/>
    </source>
</evidence>
<evidence type="ECO:0000256" key="8">
    <source>
        <dbReference type="ARBA" id="ARBA00049134"/>
    </source>
</evidence>
<evidence type="ECO:0000256" key="3">
    <source>
        <dbReference type="ARBA" id="ARBA00022896"/>
    </source>
</evidence>
<evidence type="ECO:0000313" key="10">
    <source>
        <dbReference type="EMBL" id="EDO39282.1"/>
    </source>
</evidence>
<dbReference type="STRING" id="45351.A7SAI3"/>
<dbReference type="FunCoup" id="A7SAI3">
    <property type="interactions" value="144"/>
</dbReference>
<comment type="catalytic activity">
    <reaction evidence="8">
        <text>L-prolyl-[hypoxia-inducible factor alpha subunit] + 2-oxoglutarate + O2 = trans-4-hydroxy-L-prolyl-[hypoxia-inducible factor alpha subunit] + succinate + CO2</text>
        <dbReference type="Rhea" id="RHEA:48400"/>
        <dbReference type="Rhea" id="RHEA-COMP:12093"/>
        <dbReference type="Rhea" id="RHEA-COMP:12094"/>
        <dbReference type="ChEBI" id="CHEBI:15379"/>
        <dbReference type="ChEBI" id="CHEBI:16526"/>
        <dbReference type="ChEBI" id="CHEBI:16810"/>
        <dbReference type="ChEBI" id="CHEBI:30031"/>
        <dbReference type="ChEBI" id="CHEBI:50342"/>
        <dbReference type="ChEBI" id="CHEBI:61965"/>
        <dbReference type="EC" id="1.14.11.29"/>
    </reaction>
</comment>
<gene>
    <name evidence="10" type="ORF">NEMVEDRAFT_v1g110999</name>
</gene>